<protein>
    <submittedName>
        <fullName evidence="1">Uncharacterized protein</fullName>
    </submittedName>
</protein>
<reference evidence="1 2" key="1">
    <citation type="journal article" date="2020" name="Microorganisms">
        <title>Osmotic Adaptation and Compatible Solute Biosynthesis of Phototrophic Bacteria as Revealed from Genome Analyses.</title>
        <authorList>
            <person name="Imhoff J.F."/>
            <person name="Rahn T."/>
            <person name="Kunzel S."/>
            <person name="Keller A."/>
            <person name="Neulinger S.C."/>
        </authorList>
    </citation>
    <scope>NUCLEOTIDE SEQUENCE [LARGE SCALE GENOMIC DNA]</scope>
    <source>
        <strain evidence="1 2">DSM 15382</strain>
    </source>
</reference>
<accession>A0ABS1CTI8</accession>
<dbReference type="RefSeq" id="WP_207191530.1">
    <property type="nucleotide sequence ID" value="NZ_NRSG01000028.1"/>
</dbReference>
<proteinExistence type="predicted"/>
<dbReference type="EMBL" id="NRSG01000028">
    <property type="protein sequence ID" value="MBK1657794.1"/>
    <property type="molecule type" value="Genomic_DNA"/>
</dbReference>
<keyword evidence="2" id="KW-1185">Reference proteome</keyword>
<dbReference type="Proteomes" id="UP000697995">
    <property type="component" value="Unassembled WGS sequence"/>
</dbReference>
<organism evidence="1 2">
    <name type="scientific">Paracraurococcus ruber</name>
    <dbReference type="NCBI Taxonomy" id="77675"/>
    <lineage>
        <taxon>Bacteria</taxon>
        <taxon>Pseudomonadati</taxon>
        <taxon>Pseudomonadota</taxon>
        <taxon>Alphaproteobacteria</taxon>
        <taxon>Acetobacterales</taxon>
        <taxon>Roseomonadaceae</taxon>
        <taxon>Paracraurococcus</taxon>
    </lineage>
</organism>
<name>A0ABS1CTI8_9PROT</name>
<evidence type="ECO:0000313" key="2">
    <source>
        <dbReference type="Proteomes" id="UP000697995"/>
    </source>
</evidence>
<sequence length="87" mass="9541">MDQVTMSTLAETLGALSAALAEQHASRYSDASAITYFEFGILLAHMDAEIPDWLTMTPRWARAAVATGRSAAIHKLRESRQFARVTS</sequence>
<comment type="caution">
    <text evidence="1">The sequence shown here is derived from an EMBL/GenBank/DDBJ whole genome shotgun (WGS) entry which is preliminary data.</text>
</comment>
<gene>
    <name evidence="1" type="ORF">CKO45_06065</name>
</gene>
<evidence type="ECO:0000313" key="1">
    <source>
        <dbReference type="EMBL" id="MBK1657794.1"/>
    </source>
</evidence>